<protein>
    <submittedName>
        <fullName evidence="2">Uncharacterized protein</fullName>
    </submittedName>
</protein>
<feature type="transmembrane region" description="Helical" evidence="1">
    <location>
        <begin position="7"/>
        <end position="24"/>
    </location>
</feature>
<accession>A0A4R1KTM0</accession>
<sequence length="106" mass="12148">MKKLFKINLVLFSITAGLYLTVYLGMLFSMVLGAAQILMSLVILYYFKTLSKTTKILIAFYLILAASVLSLVYLNSVFDNILLYFGLPMLTALFHLYITYRIKIEK</sequence>
<keyword evidence="1" id="KW-1133">Transmembrane helix</keyword>
<gene>
    <name evidence="2" type="ORF">DFQ05_0043</name>
</gene>
<dbReference type="AlphaFoldDB" id="A0A4R1KTM0"/>
<organism evidence="2 3">
    <name type="scientific">Winogradskyella wandonensis</name>
    <dbReference type="NCBI Taxonomy" id="1442586"/>
    <lineage>
        <taxon>Bacteria</taxon>
        <taxon>Pseudomonadati</taxon>
        <taxon>Bacteroidota</taxon>
        <taxon>Flavobacteriia</taxon>
        <taxon>Flavobacteriales</taxon>
        <taxon>Flavobacteriaceae</taxon>
        <taxon>Winogradskyella</taxon>
    </lineage>
</organism>
<evidence type="ECO:0000313" key="2">
    <source>
        <dbReference type="EMBL" id="TCK68535.1"/>
    </source>
</evidence>
<dbReference type="Proteomes" id="UP000295714">
    <property type="component" value="Unassembled WGS sequence"/>
</dbReference>
<feature type="transmembrane region" description="Helical" evidence="1">
    <location>
        <begin position="56"/>
        <end position="75"/>
    </location>
</feature>
<comment type="caution">
    <text evidence="2">The sequence shown here is derived from an EMBL/GenBank/DDBJ whole genome shotgun (WGS) entry which is preliminary data.</text>
</comment>
<feature type="transmembrane region" description="Helical" evidence="1">
    <location>
        <begin position="81"/>
        <end position="100"/>
    </location>
</feature>
<proteinExistence type="predicted"/>
<feature type="transmembrane region" description="Helical" evidence="1">
    <location>
        <begin position="30"/>
        <end position="47"/>
    </location>
</feature>
<evidence type="ECO:0000256" key="1">
    <source>
        <dbReference type="SAM" id="Phobius"/>
    </source>
</evidence>
<dbReference type="EMBL" id="SMGI01000001">
    <property type="protein sequence ID" value="TCK68535.1"/>
    <property type="molecule type" value="Genomic_DNA"/>
</dbReference>
<name>A0A4R1KTM0_9FLAO</name>
<reference evidence="2 3" key="1">
    <citation type="journal article" date="2015" name="Stand. Genomic Sci.">
        <title>Genomic Encyclopedia of Bacterial and Archaeal Type Strains, Phase III: the genomes of soil and plant-associated and newly described type strains.</title>
        <authorList>
            <person name="Whitman W.B."/>
            <person name="Woyke T."/>
            <person name="Klenk H.P."/>
            <person name="Zhou Y."/>
            <person name="Lilburn T.G."/>
            <person name="Beck B.J."/>
            <person name="De Vos P."/>
            <person name="Vandamme P."/>
            <person name="Eisen J.A."/>
            <person name="Garrity G."/>
            <person name="Hugenholtz P."/>
            <person name="Kyrpides N.C."/>
        </authorList>
    </citation>
    <scope>NUCLEOTIDE SEQUENCE [LARGE SCALE GENOMIC DNA]</scope>
    <source>
        <strain evidence="2 3">CECT 8445</strain>
    </source>
</reference>
<keyword evidence="3" id="KW-1185">Reference proteome</keyword>
<keyword evidence="1" id="KW-0812">Transmembrane</keyword>
<evidence type="ECO:0000313" key="3">
    <source>
        <dbReference type="Proteomes" id="UP000295714"/>
    </source>
</evidence>
<keyword evidence="1" id="KW-0472">Membrane</keyword>